<comment type="caution">
    <text evidence="2">The sequence shown here is derived from an EMBL/GenBank/DDBJ whole genome shotgun (WGS) entry which is preliminary data.</text>
</comment>
<sequence length="46" mass="5308">MRPIKEIHTFLLPPGNLIKRGIFLLDTLFQLGDYHIFLVAIIGFLL</sequence>
<dbReference type="Gramene" id="rna10051">
    <property type="protein sequence ID" value="RHN74083.1"/>
    <property type="gene ID" value="gene10051"/>
</dbReference>
<proteinExistence type="predicted"/>
<feature type="transmembrane region" description="Helical" evidence="1">
    <location>
        <begin position="21"/>
        <end position="45"/>
    </location>
</feature>
<keyword evidence="1" id="KW-0812">Transmembrane</keyword>
<dbReference type="AlphaFoldDB" id="A0A396JCQ5"/>
<protein>
    <recommendedName>
        <fullName evidence="4">Transmembrane protein</fullName>
    </recommendedName>
</protein>
<name>A0A396JCQ5_MEDTR</name>
<evidence type="ECO:0008006" key="4">
    <source>
        <dbReference type="Google" id="ProtNLM"/>
    </source>
</evidence>
<evidence type="ECO:0000313" key="3">
    <source>
        <dbReference type="Proteomes" id="UP000265566"/>
    </source>
</evidence>
<reference evidence="3" key="1">
    <citation type="journal article" date="2018" name="Nat. Plants">
        <title>Whole-genome landscape of Medicago truncatula symbiotic genes.</title>
        <authorList>
            <person name="Pecrix Y."/>
            <person name="Staton S.E."/>
            <person name="Sallet E."/>
            <person name="Lelandais-Briere C."/>
            <person name="Moreau S."/>
            <person name="Carrere S."/>
            <person name="Blein T."/>
            <person name="Jardinaud M.F."/>
            <person name="Latrasse D."/>
            <person name="Zouine M."/>
            <person name="Zahm M."/>
            <person name="Kreplak J."/>
            <person name="Mayjonade B."/>
            <person name="Satge C."/>
            <person name="Perez M."/>
            <person name="Cauet S."/>
            <person name="Marande W."/>
            <person name="Chantry-Darmon C."/>
            <person name="Lopez-Roques C."/>
            <person name="Bouchez O."/>
            <person name="Berard A."/>
            <person name="Debelle F."/>
            <person name="Munos S."/>
            <person name="Bendahmane A."/>
            <person name="Berges H."/>
            <person name="Niebel A."/>
            <person name="Buitink J."/>
            <person name="Frugier F."/>
            <person name="Benhamed M."/>
            <person name="Crespi M."/>
            <person name="Gouzy J."/>
            <person name="Gamas P."/>
        </authorList>
    </citation>
    <scope>NUCLEOTIDE SEQUENCE [LARGE SCALE GENOMIC DNA]</scope>
    <source>
        <strain evidence="3">cv. Jemalong A17</strain>
    </source>
</reference>
<dbReference type="EMBL" id="PSQE01000002">
    <property type="protein sequence ID" value="RHN74083.1"/>
    <property type="molecule type" value="Genomic_DNA"/>
</dbReference>
<organism evidence="2 3">
    <name type="scientific">Medicago truncatula</name>
    <name type="common">Barrel medic</name>
    <name type="synonym">Medicago tribuloides</name>
    <dbReference type="NCBI Taxonomy" id="3880"/>
    <lineage>
        <taxon>Eukaryota</taxon>
        <taxon>Viridiplantae</taxon>
        <taxon>Streptophyta</taxon>
        <taxon>Embryophyta</taxon>
        <taxon>Tracheophyta</taxon>
        <taxon>Spermatophyta</taxon>
        <taxon>Magnoliopsida</taxon>
        <taxon>eudicotyledons</taxon>
        <taxon>Gunneridae</taxon>
        <taxon>Pentapetalae</taxon>
        <taxon>rosids</taxon>
        <taxon>fabids</taxon>
        <taxon>Fabales</taxon>
        <taxon>Fabaceae</taxon>
        <taxon>Papilionoideae</taxon>
        <taxon>50 kb inversion clade</taxon>
        <taxon>NPAAA clade</taxon>
        <taxon>Hologalegina</taxon>
        <taxon>IRL clade</taxon>
        <taxon>Trifolieae</taxon>
        <taxon>Medicago</taxon>
    </lineage>
</organism>
<evidence type="ECO:0000256" key="1">
    <source>
        <dbReference type="SAM" id="Phobius"/>
    </source>
</evidence>
<keyword evidence="1" id="KW-0472">Membrane</keyword>
<keyword evidence="1" id="KW-1133">Transmembrane helix</keyword>
<evidence type="ECO:0000313" key="2">
    <source>
        <dbReference type="EMBL" id="RHN74083.1"/>
    </source>
</evidence>
<accession>A0A396JCQ5</accession>
<gene>
    <name evidence="2" type="ORF">MtrunA17_Chr2g0306081</name>
</gene>
<dbReference type="Proteomes" id="UP000265566">
    <property type="component" value="Chromosome 2"/>
</dbReference>